<feature type="transmembrane region" description="Helical" evidence="3">
    <location>
        <begin position="169"/>
        <end position="196"/>
    </location>
</feature>
<feature type="transmembrane region" description="Helical" evidence="3">
    <location>
        <begin position="230"/>
        <end position="249"/>
    </location>
</feature>
<comment type="caution">
    <text evidence="4">The sequence shown here is derived from an EMBL/GenBank/DDBJ whole genome shotgun (WGS) entry which is preliminary data.</text>
</comment>
<feature type="region of interest" description="Disordered" evidence="2">
    <location>
        <begin position="1"/>
        <end position="135"/>
    </location>
</feature>
<sequence length="1060" mass="113498">MPRGSTSSNTKRSSNNQNSSGNSQNGGLAPPKRQQARSRASSNANIHVPGNQSNGSASSTGQSHGSASLEDSVNNNNSNNNGKQSTLQESSSSKGQLGVNGVGMAANNSSGDSSTSTMARLHLDGDGGMNGTVTPQKRMIDLDQSGASVSGGDSHYKTILPSWPLIDSLMLLIILLQLPTTLLTLVHLLFASLSFVPHNLTLLGPNPSSPTINYGAISNYIFQGQQGGPSVLTIIISDIIMALVSMLLWPSARIFLVDLAQAVVALSLGAGSTGTGNSGAMRNAAVCASVVGISQILRERSQIAHHLGIPVSQNAGNELNTLTPSSTSAGSIRSALAVHIVAQGIMKATRRWLTLRDPAEYAASHPTTSSSSSISASSNPSSSSSSSATSTAKGGSASGVVSNAPKDPEVGCPTTSTATTTTTTVKKKGRLGIWVRGQQPLWAALASSIVHLKEVEKLHAANASDSKVTSSDTTYGFDEPKVWITRIGSNEIEFGSNYHPPNIVNDEEGVDKRFPFIVELNGIKWPQTTISMASGGRGEDSTISRTRDEEEWTAEISGLTPTTVYDISFIRRTTGEIIYSASVGTTSKQGEISNKQFPEGISSNRRIAAANVDAPKEPVPAKPQRPLSPITTLQNSLNASRSNLEEQKRRIKVSKKGNSRRISGLRSEIDSLKSRLGSGDKGDERARRRALSLRDSVRRAEEETENIQMELQTLKELPEDQEKEWEEKKKSWKSEKENLTVSEKDAVSMREQADRRLLEIKNEINSATAKREKAARRVSNLRADLERAKTETAATAEEREKAKQREQLKQRRQGIELEFSASIAKMEQGMISFRHKSRENYASIRSLEASFLMQQQQQQQQQQAAHVQQMAMGGLTATDLAFPLAAQLIQNMSPRAGFGQPVYNNNPYGAFYGNPSPHTSGSFSSINLQPQNPIVSPFPSAYPGYDRGRSTSIFSMDSALTNLSDYDNNAHARKKSIPEGVSSGSSSGSDSHEVDGYINHIATSGAVGPFDNQAVGYFGVPAELNKSFAEKLKSGVAFPPLPPPSTANATAVVKPEAIAQ</sequence>
<protein>
    <recommendedName>
        <fullName evidence="6">Ubiquitination network signaling protein</fullName>
    </recommendedName>
</protein>
<feature type="region of interest" description="Disordered" evidence="2">
    <location>
        <begin position="788"/>
        <end position="809"/>
    </location>
</feature>
<feature type="coiled-coil region" evidence="1">
    <location>
        <begin position="683"/>
        <end position="717"/>
    </location>
</feature>
<feature type="compositionally biased region" description="Polar residues" evidence="2">
    <location>
        <begin position="37"/>
        <end position="73"/>
    </location>
</feature>
<evidence type="ECO:0008006" key="6">
    <source>
        <dbReference type="Google" id="ProtNLM"/>
    </source>
</evidence>
<feature type="region of interest" description="Disordered" evidence="2">
    <location>
        <begin position="717"/>
        <end position="736"/>
    </location>
</feature>
<dbReference type="AlphaFoldDB" id="A0AAN8S4R1"/>
<accession>A0AAN8S4R1</accession>
<feature type="compositionally biased region" description="Basic residues" evidence="2">
    <location>
        <begin position="649"/>
        <end position="659"/>
    </location>
</feature>
<feature type="region of interest" description="Disordered" evidence="2">
    <location>
        <begin position="362"/>
        <end position="423"/>
    </location>
</feature>
<reference evidence="4 5" key="1">
    <citation type="submission" date="2019-10" db="EMBL/GenBank/DDBJ databases">
        <authorList>
            <person name="Palmer J.M."/>
        </authorList>
    </citation>
    <scope>NUCLEOTIDE SEQUENCE [LARGE SCALE GENOMIC DNA]</scope>
    <source>
        <strain evidence="4 5">TWF506</strain>
    </source>
</reference>
<feature type="compositionally biased region" description="Polar residues" evidence="2">
    <location>
        <begin position="82"/>
        <end position="95"/>
    </location>
</feature>
<evidence type="ECO:0000256" key="3">
    <source>
        <dbReference type="SAM" id="Phobius"/>
    </source>
</evidence>
<keyword evidence="1" id="KW-0175">Coiled coil</keyword>
<feature type="region of interest" description="Disordered" evidence="2">
    <location>
        <begin position="1039"/>
        <end position="1060"/>
    </location>
</feature>
<feature type="region of interest" description="Disordered" evidence="2">
    <location>
        <begin position="529"/>
        <end position="549"/>
    </location>
</feature>
<dbReference type="EMBL" id="JAVHJM010000001">
    <property type="protein sequence ID" value="KAK6520710.1"/>
    <property type="molecule type" value="Genomic_DNA"/>
</dbReference>
<feature type="compositionally biased region" description="Low complexity" evidence="2">
    <location>
        <begin position="362"/>
        <end position="404"/>
    </location>
</feature>
<feature type="compositionally biased region" description="Low complexity" evidence="2">
    <location>
        <begin position="414"/>
        <end position="423"/>
    </location>
</feature>
<evidence type="ECO:0000256" key="2">
    <source>
        <dbReference type="SAM" id="MobiDB-lite"/>
    </source>
</evidence>
<evidence type="ECO:0000256" key="1">
    <source>
        <dbReference type="SAM" id="Coils"/>
    </source>
</evidence>
<feature type="region of interest" description="Disordered" evidence="2">
    <location>
        <begin position="637"/>
        <end position="666"/>
    </location>
</feature>
<keyword evidence="3" id="KW-0472">Membrane</keyword>
<organism evidence="4 5">
    <name type="scientific">Arthrobotrys conoides</name>
    <dbReference type="NCBI Taxonomy" id="74498"/>
    <lineage>
        <taxon>Eukaryota</taxon>
        <taxon>Fungi</taxon>
        <taxon>Dikarya</taxon>
        <taxon>Ascomycota</taxon>
        <taxon>Pezizomycotina</taxon>
        <taxon>Orbiliomycetes</taxon>
        <taxon>Orbiliales</taxon>
        <taxon>Orbiliaceae</taxon>
        <taxon>Arthrobotrys</taxon>
    </lineage>
</organism>
<gene>
    <name evidence="4" type="ORF">TWF506_000958</name>
</gene>
<keyword evidence="3" id="KW-0812">Transmembrane</keyword>
<keyword evidence="5" id="KW-1185">Reference proteome</keyword>
<dbReference type="Proteomes" id="UP001307849">
    <property type="component" value="Unassembled WGS sequence"/>
</dbReference>
<proteinExistence type="predicted"/>
<feature type="compositionally biased region" description="Polar residues" evidence="2">
    <location>
        <begin position="106"/>
        <end position="118"/>
    </location>
</feature>
<evidence type="ECO:0000313" key="4">
    <source>
        <dbReference type="EMBL" id="KAK6520710.1"/>
    </source>
</evidence>
<name>A0AAN8S4R1_9PEZI</name>
<keyword evidence="3" id="KW-1133">Transmembrane helix</keyword>
<feature type="compositionally biased region" description="Basic and acidic residues" evidence="2">
    <location>
        <begin position="537"/>
        <end position="548"/>
    </location>
</feature>
<evidence type="ECO:0000313" key="5">
    <source>
        <dbReference type="Proteomes" id="UP001307849"/>
    </source>
</evidence>
<feature type="compositionally biased region" description="Low complexity" evidence="2">
    <location>
        <begin position="1"/>
        <end position="27"/>
    </location>
</feature>